<dbReference type="InterPro" id="IPR036034">
    <property type="entry name" value="PDZ_sf"/>
</dbReference>
<comment type="similarity">
    <text evidence="1">Belongs to the MAGUK family.</text>
</comment>
<dbReference type="Ensembl" id="ENSPNYT00000007966.1">
    <property type="protein sequence ID" value="ENSPNYP00000007775.1"/>
    <property type="gene ID" value="ENSPNYG00000005702.1"/>
</dbReference>
<evidence type="ECO:0000259" key="4">
    <source>
        <dbReference type="PROSITE" id="PS50002"/>
    </source>
</evidence>
<dbReference type="PROSITE" id="PS50052">
    <property type="entry name" value="GUANYLATE_KINASE_2"/>
    <property type="match status" value="1"/>
</dbReference>
<dbReference type="SMART" id="SM00072">
    <property type="entry name" value="GuKc"/>
    <property type="match status" value="1"/>
</dbReference>
<proteinExistence type="inferred from homology"/>
<evidence type="ECO:0000313" key="6">
    <source>
        <dbReference type="Ensembl" id="ENSPNYP00000007775.1"/>
    </source>
</evidence>
<evidence type="ECO:0000256" key="2">
    <source>
        <dbReference type="ARBA" id="ARBA00022443"/>
    </source>
</evidence>
<dbReference type="InterPro" id="IPR001452">
    <property type="entry name" value="SH3_domain"/>
</dbReference>
<dbReference type="InterPro" id="IPR036028">
    <property type="entry name" value="SH3-like_dom_sf"/>
</dbReference>
<sequence length="435" mass="49480">MIQRSWSKRHTPTICLQTKSYHLVLCLQIYECLLKFQRLTPSPVLPYAAGLSHEVFSGYPLLIIYLSVYQALLSSHDSVAQSDYEPVLPPLPDEIPEDEEAMRIVCLVKNNQPLGATIRKDEATGDISIARVIHGGLADRSGIQANSQGTILFKIIPNPSQVCMRAMVDYCPLQDFSIPCPDAGMAFSRGDLLQVVDQSDGQWWQARKLPCATSCAGLIPSASMLKSFYIRKLCIIQQPIESGFRRSFRVWKRTSYRKRRQSCTTCSPNTNALSTPYEEVVLYQRPPQENHRLIILVGEMNSQLYGISTDAIDEVLKRGRMCIIDAEPHSIQLLRTKKFKPYVIFIKPPSPDRLRETRRDARIITNYAINRVFSEEDFAELEETSKPIEAKYKQFFDSVLVNDDLQDACIELCSIIQQAQDEPQWIPVSWGRAED</sequence>
<feature type="domain" description="Guanylate kinase-like" evidence="5">
    <location>
        <begin position="294"/>
        <end position="417"/>
    </location>
</feature>
<dbReference type="AlphaFoldDB" id="A0A3B4FB36"/>
<evidence type="ECO:0000256" key="3">
    <source>
        <dbReference type="PROSITE-ProRule" id="PRU00192"/>
    </source>
</evidence>
<feature type="domain" description="SH3" evidence="4">
    <location>
        <begin position="159"/>
        <end position="229"/>
    </location>
</feature>
<dbReference type="SMART" id="SM00326">
    <property type="entry name" value="SH3"/>
    <property type="match status" value="1"/>
</dbReference>
<dbReference type="PROSITE" id="PS50002">
    <property type="entry name" value="SH3"/>
    <property type="match status" value="1"/>
</dbReference>
<evidence type="ECO:0000259" key="5">
    <source>
        <dbReference type="PROSITE" id="PS50052"/>
    </source>
</evidence>
<reference evidence="6" key="1">
    <citation type="submission" date="2023-09" db="UniProtKB">
        <authorList>
            <consortium name="Ensembl"/>
        </authorList>
    </citation>
    <scope>IDENTIFICATION</scope>
</reference>
<name>A0A3B4FB36_9CICH</name>
<keyword evidence="2 3" id="KW-0728">SH3 domain</keyword>
<dbReference type="Gene3D" id="2.30.30.40">
    <property type="entry name" value="SH3 Domains"/>
    <property type="match status" value="1"/>
</dbReference>
<dbReference type="InterPro" id="IPR050716">
    <property type="entry name" value="MAGUK"/>
</dbReference>
<dbReference type="InterPro" id="IPR008145">
    <property type="entry name" value="GK/Ca_channel_bsu"/>
</dbReference>
<dbReference type="SUPFAM" id="SSF52540">
    <property type="entry name" value="P-loop containing nucleoside triphosphate hydrolases"/>
    <property type="match status" value="1"/>
</dbReference>
<dbReference type="InterPro" id="IPR027417">
    <property type="entry name" value="P-loop_NTPase"/>
</dbReference>
<dbReference type="Gene3D" id="3.40.50.300">
    <property type="entry name" value="P-loop containing nucleotide triphosphate hydrolases"/>
    <property type="match status" value="1"/>
</dbReference>
<dbReference type="SUPFAM" id="SSF50044">
    <property type="entry name" value="SH3-domain"/>
    <property type="match status" value="1"/>
</dbReference>
<evidence type="ECO:0000256" key="1">
    <source>
        <dbReference type="ARBA" id="ARBA00007014"/>
    </source>
</evidence>
<dbReference type="Pfam" id="PF00625">
    <property type="entry name" value="Guanylate_kin"/>
    <property type="match status" value="1"/>
</dbReference>
<dbReference type="Gene3D" id="2.30.42.10">
    <property type="match status" value="1"/>
</dbReference>
<dbReference type="InterPro" id="IPR008144">
    <property type="entry name" value="Guanylate_kin-like_dom"/>
</dbReference>
<dbReference type="PANTHER" id="PTHR23122">
    <property type="entry name" value="MEMBRANE-ASSOCIATED GUANYLATE KINASE MAGUK"/>
    <property type="match status" value="1"/>
</dbReference>
<accession>A0A3B4FB36</accession>
<organism evidence="6">
    <name type="scientific">Pundamilia nyererei</name>
    <dbReference type="NCBI Taxonomy" id="303518"/>
    <lineage>
        <taxon>Eukaryota</taxon>
        <taxon>Metazoa</taxon>
        <taxon>Chordata</taxon>
        <taxon>Craniata</taxon>
        <taxon>Vertebrata</taxon>
        <taxon>Euteleostomi</taxon>
        <taxon>Actinopterygii</taxon>
        <taxon>Neopterygii</taxon>
        <taxon>Teleostei</taxon>
        <taxon>Neoteleostei</taxon>
        <taxon>Acanthomorphata</taxon>
        <taxon>Ovalentaria</taxon>
        <taxon>Cichlomorphae</taxon>
        <taxon>Cichliformes</taxon>
        <taxon>Cichlidae</taxon>
        <taxon>African cichlids</taxon>
        <taxon>Pseudocrenilabrinae</taxon>
        <taxon>Haplochromini</taxon>
        <taxon>Pundamilia</taxon>
    </lineage>
</organism>
<protein>
    <submittedName>
        <fullName evidence="6">Membrane protein, palmitoylated 4a (MAGUK p55 subfamily member 4)</fullName>
    </submittedName>
</protein>
<dbReference type="SUPFAM" id="SSF50156">
    <property type="entry name" value="PDZ domain-like"/>
    <property type="match status" value="1"/>
</dbReference>
<gene>
    <name evidence="6" type="primary">MPP4</name>
</gene>
<dbReference type="GeneTree" id="ENSGT00940000156444"/>